<accession>A0A2J4JLM0</accession>
<evidence type="ECO:0000313" key="1">
    <source>
        <dbReference type="EMBL" id="PLK28761.1"/>
    </source>
</evidence>
<dbReference type="Pfam" id="PF14018">
    <property type="entry name" value="DUF4234"/>
    <property type="match status" value="1"/>
</dbReference>
<dbReference type="EMBL" id="NMTS02000072">
    <property type="protein sequence ID" value="PLK28761.1"/>
    <property type="molecule type" value="Genomic_DNA"/>
</dbReference>
<gene>
    <name evidence="1" type="ORF">CGS50_012175</name>
</gene>
<dbReference type="AlphaFoldDB" id="A0A2J4JLM0"/>
<reference evidence="1 2" key="1">
    <citation type="journal article" date="2017" name="Front. Microbiol.">
        <title>New Insights into the Diversity of the Genus Faecalibacterium.</title>
        <authorList>
            <person name="Benevides L."/>
            <person name="Burman S."/>
            <person name="Martin R."/>
            <person name="Robert V."/>
            <person name="Thomas M."/>
            <person name="Miquel S."/>
            <person name="Chain F."/>
            <person name="Sokol H."/>
            <person name="Bermudez-Humaran L.G."/>
            <person name="Morrison M."/>
            <person name="Langella P."/>
            <person name="Azevedo V.A."/>
            <person name="Chatel J.M."/>
            <person name="Soares S."/>
        </authorList>
    </citation>
    <scope>NUCLEOTIDE SEQUENCE [LARGE SCALE GENOMIC DNA]</scope>
    <source>
        <strain evidence="1 2">CNCM I 4542</strain>
    </source>
</reference>
<sequence>MPAKQGNRMDSKPRIQLLKQKRSFLQYILLSVVTCSLYHYWFMDSLVKDVNAICKKDGQDTVGVGRMIGFSILTFGVYQYLWLAEIVDRVYDSADEYDVEIRQDSESFFIWMILVPFIGYFIAMHRFVSDVNQLAAEYEKRRHFVKCTSPITQRSLSSGRGTLIGLVGSLAGQTIELKPGQRIKIGRSAAEASVIVNSEKISRVHCLVQYNGNQLGYTVTDLSRNGVVVNGKRILYSVPTYVPSESVLSLADGANKFQLT</sequence>
<dbReference type="SMART" id="SM00240">
    <property type="entry name" value="FHA"/>
    <property type="match status" value="1"/>
</dbReference>
<comment type="caution">
    <text evidence="1">The sequence shown here is derived from an EMBL/GenBank/DDBJ whole genome shotgun (WGS) entry which is preliminary data.</text>
</comment>
<dbReference type="Gene3D" id="2.60.200.20">
    <property type="match status" value="1"/>
</dbReference>
<dbReference type="InterPro" id="IPR008984">
    <property type="entry name" value="SMAD_FHA_dom_sf"/>
</dbReference>
<dbReference type="PROSITE" id="PS50006">
    <property type="entry name" value="FHA_DOMAIN"/>
    <property type="match status" value="1"/>
</dbReference>
<organism evidence="1 2">
    <name type="scientific">Faecalibacterium prausnitzii</name>
    <dbReference type="NCBI Taxonomy" id="853"/>
    <lineage>
        <taxon>Bacteria</taxon>
        <taxon>Bacillati</taxon>
        <taxon>Bacillota</taxon>
        <taxon>Clostridia</taxon>
        <taxon>Eubacteriales</taxon>
        <taxon>Oscillospiraceae</taxon>
        <taxon>Faecalibacterium</taxon>
    </lineage>
</organism>
<proteinExistence type="predicted"/>
<name>A0A2J4JLM0_9FIRM</name>
<protein>
    <submittedName>
        <fullName evidence="1">DUF4234 domain-containing protein</fullName>
    </submittedName>
</protein>
<dbReference type="Pfam" id="PF00498">
    <property type="entry name" value="FHA"/>
    <property type="match status" value="1"/>
</dbReference>
<dbReference type="InterPro" id="IPR000253">
    <property type="entry name" value="FHA_dom"/>
</dbReference>
<evidence type="ECO:0000313" key="2">
    <source>
        <dbReference type="Proteomes" id="UP000221015"/>
    </source>
</evidence>
<dbReference type="Proteomes" id="UP000221015">
    <property type="component" value="Unassembled WGS sequence"/>
</dbReference>
<dbReference type="CDD" id="cd00060">
    <property type="entry name" value="FHA"/>
    <property type="match status" value="1"/>
</dbReference>
<dbReference type="InterPro" id="IPR025328">
    <property type="entry name" value="DUF4234"/>
</dbReference>
<dbReference type="SUPFAM" id="SSF49879">
    <property type="entry name" value="SMAD/FHA domain"/>
    <property type="match status" value="1"/>
</dbReference>